<evidence type="ECO:0000313" key="3">
    <source>
        <dbReference type="Proteomes" id="UP000298663"/>
    </source>
</evidence>
<reference evidence="2 3" key="1">
    <citation type="journal article" date="2015" name="Genome Biol.">
        <title>Comparative genomics of Steinernema reveals deeply conserved gene regulatory networks.</title>
        <authorList>
            <person name="Dillman A.R."/>
            <person name="Macchietto M."/>
            <person name="Porter C.F."/>
            <person name="Rogers A."/>
            <person name="Williams B."/>
            <person name="Antoshechkin I."/>
            <person name="Lee M.M."/>
            <person name="Goodwin Z."/>
            <person name="Lu X."/>
            <person name="Lewis E.E."/>
            <person name="Goodrich-Blair H."/>
            <person name="Stock S.P."/>
            <person name="Adams B.J."/>
            <person name="Sternberg P.W."/>
            <person name="Mortazavi A."/>
        </authorList>
    </citation>
    <scope>NUCLEOTIDE SEQUENCE [LARGE SCALE GENOMIC DNA]</scope>
    <source>
        <strain evidence="2 3">ALL</strain>
    </source>
</reference>
<evidence type="ECO:0000313" key="2">
    <source>
        <dbReference type="EMBL" id="TKR62033.1"/>
    </source>
</evidence>
<proteinExistence type="predicted"/>
<reference evidence="2 3" key="2">
    <citation type="journal article" date="2019" name="G3 (Bethesda)">
        <title>Hybrid Assembly of the Genome of the Entomopathogenic Nematode Steinernema carpocapsae Identifies the X-Chromosome.</title>
        <authorList>
            <person name="Serra L."/>
            <person name="Macchietto M."/>
            <person name="Macias-Munoz A."/>
            <person name="McGill C.J."/>
            <person name="Rodriguez I.M."/>
            <person name="Rodriguez B."/>
            <person name="Murad R."/>
            <person name="Mortazavi A."/>
        </authorList>
    </citation>
    <scope>NUCLEOTIDE SEQUENCE [LARGE SCALE GENOMIC DNA]</scope>
    <source>
        <strain evidence="2 3">ALL</strain>
    </source>
</reference>
<dbReference type="EMBL" id="AZBU02000010">
    <property type="protein sequence ID" value="TKR62033.1"/>
    <property type="molecule type" value="Genomic_DNA"/>
</dbReference>
<organism evidence="2 3">
    <name type="scientific">Steinernema carpocapsae</name>
    <name type="common">Entomopathogenic nematode</name>
    <dbReference type="NCBI Taxonomy" id="34508"/>
    <lineage>
        <taxon>Eukaryota</taxon>
        <taxon>Metazoa</taxon>
        <taxon>Ecdysozoa</taxon>
        <taxon>Nematoda</taxon>
        <taxon>Chromadorea</taxon>
        <taxon>Rhabditida</taxon>
        <taxon>Tylenchina</taxon>
        <taxon>Panagrolaimomorpha</taxon>
        <taxon>Strongyloidoidea</taxon>
        <taxon>Steinernematidae</taxon>
        <taxon>Steinernema</taxon>
    </lineage>
</organism>
<protein>
    <submittedName>
        <fullName evidence="2">Uncharacterized protein</fullName>
    </submittedName>
</protein>
<sequence length="85" mass="9743">MVLALFFGEIRRFLRGRVHVNREQVKNAAYIPPEDGQEFAEFAEDSLDETDQENEESEYEDDISTGDISASSGFANYNEKDMETK</sequence>
<name>A0A4U5M167_STECR</name>
<feature type="compositionally biased region" description="Acidic residues" evidence="1">
    <location>
        <begin position="35"/>
        <end position="64"/>
    </location>
</feature>
<feature type="region of interest" description="Disordered" evidence="1">
    <location>
        <begin position="33"/>
        <end position="85"/>
    </location>
</feature>
<accession>A0A4U5M167</accession>
<evidence type="ECO:0000256" key="1">
    <source>
        <dbReference type="SAM" id="MobiDB-lite"/>
    </source>
</evidence>
<dbReference type="AlphaFoldDB" id="A0A4U5M167"/>
<gene>
    <name evidence="2" type="ORF">L596_026046</name>
</gene>
<keyword evidence="3" id="KW-1185">Reference proteome</keyword>
<dbReference type="Proteomes" id="UP000298663">
    <property type="component" value="Unassembled WGS sequence"/>
</dbReference>
<feature type="compositionally biased region" description="Polar residues" evidence="1">
    <location>
        <begin position="66"/>
        <end position="75"/>
    </location>
</feature>
<comment type="caution">
    <text evidence="2">The sequence shown here is derived from an EMBL/GenBank/DDBJ whole genome shotgun (WGS) entry which is preliminary data.</text>
</comment>